<name>A0ABW5Q4M1_9BACI</name>
<comment type="caution">
    <text evidence="10">The sequence shown here is derived from an EMBL/GenBank/DDBJ whole genome shotgun (WGS) entry which is preliminary data.</text>
</comment>
<dbReference type="PRINTS" id="PR00096">
    <property type="entry name" value="GATASE"/>
</dbReference>
<dbReference type="InterPro" id="IPR017926">
    <property type="entry name" value="GATASE"/>
</dbReference>
<dbReference type="InterPro" id="IPR035686">
    <property type="entry name" value="CPSase_GATase1"/>
</dbReference>
<evidence type="ECO:0000256" key="2">
    <source>
        <dbReference type="ARBA" id="ARBA00007800"/>
    </source>
</evidence>
<evidence type="ECO:0000256" key="6">
    <source>
        <dbReference type="ARBA" id="ARBA00022962"/>
    </source>
</evidence>
<dbReference type="NCBIfam" id="TIGR01368">
    <property type="entry name" value="CPSaseIIsmall"/>
    <property type="match status" value="1"/>
</dbReference>
<evidence type="ECO:0000313" key="10">
    <source>
        <dbReference type="EMBL" id="MFD2630227.1"/>
    </source>
</evidence>
<organism evidence="10 11">
    <name type="scientific">Oceanobacillus kapialis</name>
    <dbReference type="NCBI Taxonomy" id="481353"/>
    <lineage>
        <taxon>Bacteria</taxon>
        <taxon>Bacillati</taxon>
        <taxon>Bacillota</taxon>
        <taxon>Bacilli</taxon>
        <taxon>Bacillales</taxon>
        <taxon>Bacillaceae</taxon>
        <taxon>Oceanobacillus</taxon>
    </lineage>
</organism>
<gene>
    <name evidence="8" type="primary">carA</name>
    <name evidence="10" type="ORF">ACFSUN_15680</name>
</gene>
<keyword evidence="4 8" id="KW-0547">Nucleotide-binding</keyword>
<dbReference type="CDD" id="cd01744">
    <property type="entry name" value="GATase1_CPSase"/>
    <property type="match status" value="1"/>
</dbReference>
<feature type="domain" description="Carbamoyl-phosphate synthase small subunit N-terminal" evidence="9">
    <location>
        <begin position="2"/>
        <end position="132"/>
    </location>
</feature>
<keyword evidence="3 8" id="KW-0436">Ligase</keyword>
<keyword evidence="8" id="KW-0028">Amino-acid biosynthesis</keyword>
<dbReference type="PANTHER" id="PTHR43418">
    <property type="entry name" value="MULTIFUNCTIONAL TRYPTOPHAN BIOSYNTHESIS PROTEIN-RELATED"/>
    <property type="match status" value="1"/>
</dbReference>
<dbReference type="InterPro" id="IPR029062">
    <property type="entry name" value="Class_I_gatase-like"/>
</dbReference>
<keyword evidence="6 8" id="KW-0315">Glutamine amidotransferase</keyword>
<accession>A0ABW5Q4M1</accession>
<reference evidence="11" key="1">
    <citation type="journal article" date="2019" name="Int. J. Syst. Evol. Microbiol.">
        <title>The Global Catalogue of Microorganisms (GCM) 10K type strain sequencing project: providing services to taxonomists for standard genome sequencing and annotation.</title>
        <authorList>
            <consortium name="The Broad Institute Genomics Platform"/>
            <consortium name="The Broad Institute Genome Sequencing Center for Infectious Disease"/>
            <person name="Wu L."/>
            <person name="Ma J."/>
        </authorList>
    </citation>
    <scope>NUCLEOTIDE SEQUENCE [LARGE SCALE GENOMIC DNA]</scope>
    <source>
        <strain evidence="11">TISTR 1858</strain>
    </source>
</reference>
<dbReference type="Gene3D" id="3.40.50.880">
    <property type="match status" value="1"/>
</dbReference>
<feature type="binding site" evidence="8">
    <location>
        <position position="46"/>
    </location>
    <ligand>
        <name>L-glutamine</name>
        <dbReference type="ChEBI" id="CHEBI:58359"/>
    </ligand>
</feature>
<dbReference type="SUPFAM" id="SSF52021">
    <property type="entry name" value="Carbamoyl phosphate synthetase, small subunit N-terminal domain"/>
    <property type="match status" value="1"/>
</dbReference>
<evidence type="ECO:0000259" key="9">
    <source>
        <dbReference type="SMART" id="SM01097"/>
    </source>
</evidence>
<dbReference type="Proteomes" id="UP001597451">
    <property type="component" value="Unassembled WGS sequence"/>
</dbReference>
<evidence type="ECO:0000256" key="4">
    <source>
        <dbReference type="ARBA" id="ARBA00022741"/>
    </source>
</evidence>
<dbReference type="Gene3D" id="3.50.30.20">
    <property type="entry name" value="Carbamoyl-phosphate synthase small subunit, N-terminal domain"/>
    <property type="match status" value="1"/>
</dbReference>
<keyword evidence="5 8" id="KW-0067">ATP-binding</keyword>
<dbReference type="NCBIfam" id="NF009475">
    <property type="entry name" value="PRK12838.1"/>
    <property type="match status" value="1"/>
</dbReference>
<dbReference type="InterPro" id="IPR036480">
    <property type="entry name" value="CarbP_synth_ssu_N_sf"/>
</dbReference>
<evidence type="ECO:0000256" key="5">
    <source>
        <dbReference type="ARBA" id="ARBA00022840"/>
    </source>
</evidence>
<feature type="region of interest" description="CPSase" evidence="8">
    <location>
        <begin position="1"/>
        <end position="169"/>
    </location>
</feature>
<feature type="binding site" evidence="8">
    <location>
        <position position="218"/>
    </location>
    <ligand>
        <name>L-glutamine</name>
        <dbReference type="ChEBI" id="CHEBI:58359"/>
    </ligand>
</feature>
<comment type="subunit">
    <text evidence="8">Composed of two chains; the small (or glutamine) chain promotes the hydrolysis of glutamine to ammonia, which is used by the large (or ammonia) chain to synthesize carbamoyl phosphate. Tetramer of heterodimers (alpha,beta)4.</text>
</comment>
<feature type="active site" evidence="8">
    <location>
        <position position="332"/>
    </location>
</feature>
<feature type="binding site" evidence="8">
    <location>
        <position position="249"/>
    </location>
    <ligand>
        <name>L-glutamine</name>
        <dbReference type="ChEBI" id="CHEBI:58359"/>
    </ligand>
</feature>
<evidence type="ECO:0000313" key="11">
    <source>
        <dbReference type="Proteomes" id="UP001597451"/>
    </source>
</evidence>
<dbReference type="PROSITE" id="PS51273">
    <property type="entry name" value="GATASE_TYPE_1"/>
    <property type="match status" value="1"/>
</dbReference>
<keyword evidence="11" id="KW-1185">Reference proteome</keyword>
<evidence type="ECO:0000256" key="7">
    <source>
        <dbReference type="ARBA" id="ARBA00048816"/>
    </source>
</evidence>
<feature type="binding site" evidence="8">
    <location>
        <position position="289"/>
    </location>
    <ligand>
        <name>L-glutamine</name>
        <dbReference type="ChEBI" id="CHEBI:58359"/>
    </ligand>
</feature>
<comment type="pathway">
    <text evidence="1 8">Amino-acid biosynthesis; L-arginine biosynthesis; carbamoyl phosphate from bicarbonate: step 1/1.</text>
</comment>
<comment type="function">
    <text evidence="8">Small subunit of the glutamine-dependent carbamoyl phosphate synthetase (CPSase). CPSase catalyzes the formation of carbamoyl phosphate from the ammonia moiety of glutamine, carbonate, and phosphate donated by ATP, constituting the first step of 2 biosynthetic pathways, one leading to arginine and/or urea and the other to pyrimidine nucleotides. The small subunit (glutamine amidotransferase) binds and cleaves glutamine to supply the large subunit with the substrate ammonia.</text>
</comment>
<dbReference type="Pfam" id="PF00117">
    <property type="entry name" value="GATase"/>
    <property type="match status" value="1"/>
</dbReference>
<dbReference type="InterPro" id="IPR050472">
    <property type="entry name" value="Anth_synth/Amidotransfase"/>
</dbReference>
<evidence type="ECO:0000256" key="1">
    <source>
        <dbReference type="ARBA" id="ARBA00005077"/>
    </source>
</evidence>
<dbReference type="HAMAP" id="MF_01209">
    <property type="entry name" value="CPSase_S_chain"/>
    <property type="match status" value="1"/>
</dbReference>
<comment type="similarity">
    <text evidence="2 8">Belongs to the CarA family.</text>
</comment>
<dbReference type="EMBL" id="JBHUMX010000041">
    <property type="protein sequence ID" value="MFD2630227.1"/>
    <property type="molecule type" value="Genomic_DNA"/>
</dbReference>
<proteinExistence type="inferred from homology"/>
<feature type="binding site" evidence="8">
    <location>
        <position position="290"/>
    </location>
    <ligand>
        <name>L-glutamine</name>
        <dbReference type="ChEBI" id="CHEBI:58359"/>
    </ligand>
</feature>
<dbReference type="PRINTS" id="PR00097">
    <property type="entry name" value="ANTSNTHASEII"/>
</dbReference>
<feature type="binding site" evidence="8">
    <location>
        <position position="246"/>
    </location>
    <ligand>
        <name>L-glutamine</name>
        <dbReference type="ChEBI" id="CHEBI:58359"/>
    </ligand>
</feature>
<dbReference type="SUPFAM" id="SSF52317">
    <property type="entry name" value="Class I glutamine amidotransferase-like"/>
    <property type="match status" value="1"/>
</dbReference>
<feature type="active site" description="Nucleophile" evidence="8">
    <location>
        <position position="245"/>
    </location>
</feature>
<dbReference type="PANTHER" id="PTHR43418:SF7">
    <property type="entry name" value="CARBAMOYL-PHOSPHATE SYNTHASE SMALL CHAIN"/>
    <property type="match status" value="1"/>
</dbReference>
<keyword evidence="8" id="KW-0055">Arginine biosynthesis</keyword>
<sequence length="364" mass="39980">MTKGYLMLQTGEVFSGDWIGAQQDTTGELVFNTSMTGYQEMMTDPSYAGQILTFCYPMIGNYGVNLHDVESKEIAVSAVIMSDACEEPSHYQSVMTLSEKLAQAGVSGLTNLDTRALVAIIRKHQTVRARIVADPSSITTMSAWKQESTLELVKTVAIPEPETIGSGDLHIVLVDFGYKKSIVNELLEAVCKVTIVPFTTTFEKIALINPDGILISNGPGDPTDLAAYFPFVKRLSEAYPTLGICLGHQLLALAYGGKTKKMPYGHRGSNHPVKELATGKVTITSQNHGYEVIEESIDKKAFHLTHQNVNDQSVEGMIHRSLPILSVQFHPEAHPGPSDAAYIFQEFLQHVKTRREQTCHSVHS</sequence>
<dbReference type="Pfam" id="PF00988">
    <property type="entry name" value="CPSase_sm_chain"/>
    <property type="match status" value="1"/>
</dbReference>
<feature type="binding site" evidence="8">
    <location>
        <position position="220"/>
    </location>
    <ligand>
        <name>L-glutamine</name>
        <dbReference type="ChEBI" id="CHEBI:58359"/>
    </ligand>
</feature>
<dbReference type="InterPro" id="IPR006274">
    <property type="entry name" value="CarbamoylP_synth_ssu"/>
</dbReference>
<dbReference type="InterPro" id="IPR002474">
    <property type="entry name" value="CarbamoylP_synth_ssu_N"/>
</dbReference>
<protein>
    <recommendedName>
        <fullName evidence="8">Carbamoyl phosphate synthase small chain</fullName>
        <ecNumber evidence="8">6.3.5.5</ecNumber>
    </recommendedName>
    <alternativeName>
        <fullName evidence="8">Carbamoyl phosphate synthetase glutamine chain</fullName>
    </alternativeName>
</protein>
<dbReference type="SMART" id="SM01097">
    <property type="entry name" value="CPSase_sm_chain"/>
    <property type="match status" value="1"/>
</dbReference>
<comment type="pathway">
    <text evidence="8">Pyrimidine metabolism; UMP biosynthesis via de novo pathway; (S)-dihydroorotate from bicarbonate: step 1/3.</text>
</comment>
<dbReference type="RefSeq" id="WP_379563241.1">
    <property type="nucleotide sequence ID" value="NZ_JBHUMX010000041.1"/>
</dbReference>
<comment type="catalytic activity">
    <reaction evidence="8">
        <text>L-glutamine + H2O = L-glutamate + NH4(+)</text>
        <dbReference type="Rhea" id="RHEA:15889"/>
        <dbReference type="ChEBI" id="CHEBI:15377"/>
        <dbReference type="ChEBI" id="CHEBI:28938"/>
        <dbReference type="ChEBI" id="CHEBI:29985"/>
        <dbReference type="ChEBI" id="CHEBI:58359"/>
    </reaction>
</comment>
<evidence type="ECO:0000256" key="8">
    <source>
        <dbReference type="HAMAP-Rule" id="MF_01209"/>
    </source>
</evidence>
<evidence type="ECO:0000256" key="3">
    <source>
        <dbReference type="ARBA" id="ARBA00022598"/>
    </source>
</evidence>
<keyword evidence="8" id="KW-0665">Pyrimidine biosynthesis</keyword>
<feature type="binding site" evidence="8">
    <location>
        <position position="287"/>
    </location>
    <ligand>
        <name>L-glutamine</name>
        <dbReference type="ChEBI" id="CHEBI:58359"/>
    </ligand>
</feature>
<dbReference type="PRINTS" id="PR00099">
    <property type="entry name" value="CPSGATASE"/>
</dbReference>
<comment type="catalytic activity">
    <reaction evidence="7 8">
        <text>hydrogencarbonate + L-glutamine + 2 ATP + H2O = carbamoyl phosphate + L-glutamate + 2 ADP + phosphate + 2 H(+)</text>
        <dbReference type="Rhea" id="RHEA:18633"/>
        <dbReference type="ChEBI" id="CHEBI:15377"/>
        <dbReference type="ChEBI" id="CHEBI:15378"/>
        <dbReference type="ChEBI" id="CHEBI:17544"/>
        <dbReference type="ChEBI" id="CHEBI:29985"/>
        <dbReference type="ChEBI" id="CHEBI:30616"/>
        <dbReference type="ChEBI" id="CHEBI:43474"/>
        <dbReference type="ChEBI" id="CHEBI:58228"/>
        <dbReference type="ChEBI" id="CHEBI:58359"/>
        <dbReference type="ChEBI" id="CHEBI:456216"/>
        <dbReference type="EC" id="6.3.5.5"/>
    </reaction>
</comment>
<feature type="active site" evidence="8">
    <location>
        <position position="330"/>
    </location>
</feature>
<dbReference type="EC" id="6.3.5.5" evidence="8"/>